<name>A0ABY8ULC1_TETOB</name>
<keyword evidence="2" id="KW-1185">Reference proteome</keyword>
<protein>
    <submittedName>
        <fullName evidence="1">Uncharacterized protein</fullName>
    </submittedName>
</protein>
<dbReference type="Proteomes" id="UP001244341">
    <property type="component" value="Chromosome 13b"/>
</dbReference>
<reference evidence="1 2" key="1">
    <citation type="submission" date="2023-05" db="EMBL/GenBank/DDBJ databases">
        <title>A 100% complete, gapless, phased diploid assembly of the Scenedesmus obliquus UTEX 3031 genome.</title>
        <authorList>
            <person name="Biondi T.C."/>
            <person name="Hanschen E.R."/>
            <person name="Kwon T."/>
            <person name="Eng W."/>
            <person name="Kruse C.P.S."/>
            <person name="Koehler S.I."/>
            <person name="Kunde Y."/>
            <person name="Gleasner C.D."/>
            <person name="You Mak K.T."/>
            <person name="Polle J."/>
            <person name="Hovde B.T."/>
            <person name="Starkenburg S.R."/>
        </authorList>
    </citation>
    <scope>NUCLEOTIDE SEQUENCE [LARGE SCALE GENOMIC DNA]</scope>
    <source>
        <strain evidence="1 2">DOE0152z</strain>
    </source>
</reference>
<gene>
    <name evidence="1" type="ORF">OEZ85_000680</name>
</gene>
<organism evidence="1 2">
    <name type="scientific">Tetradesmus obliquus</name>
    <name type="common">Green alga</name>
    <name type="synonym">Acutodesmus obliquus</name>
    <dbReference type="NCBI Taxonomy" id="3088"/>
    <lineage>
        <taxon>Eukaryota</taxon>
        <taxon>Viridiplantae</taxon>
        <taxon>Chlorophyta</taxon>
        <taxon>core chlorophytes</taxon>
        <taxon>Chlorophyceae</taxon>
        <taxon>CS clade</taxon>
        <taxon>Sphaeropleales</taxon>
        <taxon>Scenedesmaceae</taxon>
        <taxon>Tetradesmus</taxon>
    </lineage>
</organism>
<dbReference type="EMBL" id="CP126220">
    <property type="protein sequence ID" value="WIA21473.1"/>
    <property type="molecule type" value="Genomic_DNA"/>
</dbReference>
<evidence type="ECO:0000313" key="2">
    <source>
        <dbReference type="Proteomes" id="UP001244341"/>
    </source>
</evidence>
<accession>A0ABY8ULC1</accession>
<evidence type="ECO:0000313" key="1">
    <source>
        <dbReference type="EMBL" id="WIA21473.1"/>
    </source>
</evidence>
<proteinExistence type="predicted"/>
<sequence>MSQLYVKDRPAAVPLSEWEARRKKRDMEDILLSAKKRGKDQAAVQKGLEQLDALMPNLINLNKMKPADWVTLSEDVNSAANKLILLKTAFPSADVFSVIASRPKTLLQSEDRIASDAQQVKTLLSAAKDIDAIIQAVPELIDPATLSRSLAFLASSFRGKDPVALLQENPQILLNLGESNVEDSAEYGEMTTKD</sequence>